<dbReference type="EMBL" id="JBHTCP010000007">
    <property type="protein sequence ID" value="MFC7370839.1"/>
    <property type="molecule type" value="Genomic_DNA"/>
</dbReference>
<dbReference type="InterPro" id="IPR000310">
    <property type="entry name" value="Orn/Lys/Arg_deCO2ase_major_dom"/>
</dbReference>
<dbReference type="Proteomes" id="UP001596549">
    <property type="component" value="Unassembled WGS sequence"/>
</dbReference>
<dbReference type="InterPro" id="IPR015424">
    <property type="entry name" value="PyrdxlP-dep_Trfase"/>
</dbReference>
<reference evidence="9" key="1">
    <citation type="journal article" date="2019" name="Int. J. Syst. Evol. Microbiol.">
        <title>The Global Catalogue of Microorganisms (GCM) 10K type strain sequencing project: providing services to taxonomists for standard genome sequencing and annotation.</title>
        <authorList>
            <consortium name="The Broad Institute Genomics Platform"/>
            <consortium name="The Broad Institute Genome Sequencing Center for Infectious Disease"/>
            <person name="Wu L."/>
            <person name="Ma J."/>
        </authorList>
    </citation>
    <scope>NUCLEOTIDE SEQUENCE [LARGE SCALE GENOMIC DNA]</scope>
    <source>
        <strain evidence="9">NBRC 106396</strain>
    </source>
</reference>
<keyword evidence="8" id="KW-0808">Transferase</keyword>
<keyword evidence="3" id="KW-0210">Decarboxylase</keyword>
<evidence type="ECO:0000313" key="8">
    <source>
        <dbReference type="EMBL" id="MFC7370839.1"/>
    </source>
</evidence>
<evidence type="ECO:0000256" key="1">
    <source>
        <dbReference type="ARBA" id="ARBA00001933"/>
    </source>
</evidence>
<evidence type="ECO:0000256" key="2">
    <source>
        <dbReference type="ARBA" id="ARBA00010671"/>
    </source>
</evidence>
<evidence type="ECO:0000256" key="3">
    <source>
        <dbReference type="ARBA" id="ARBA00022793"/>
    </source>
</evidence>
<keyword evidence="9" id="KW-1185">Reference proteome</keyword>
<proteinExistence type="inferred from homology"/>
<evidence type="ECO:0000256" key="4">
    <source>
        <dbReference type="ARBA" id="ARBA00022898"/>
    </source>
</evidence>
<feature type="domain" description="Orn/Lys/Arg decarboxylases family 1 pyridoxal-P attachment site" evidence="6">
    <location>
        <begin position="5"/>
        <end position="297"/>
    </location>
</feature>
<sequence>MFEQTPLFQALIAHSQKNPISMHVPGHKNGSLLNEAGWDYFKRISELDVTELTGLDDLHDAESCIKEAQDLTARLYGADRSYFLVGGSTAGNLAMILAAFRRGDHVMVQRNCHKSVLNGLELAGIRPVFLGPEIHEKGGFALGITLSTVERAMEQYPDVKGLIVTSPNYYGMSRDLTDVVAYMHHHQLPVIADEAHGAHYAADGFPLSVLAMGADAVVQSAHKTLPAMTMGAYLHVGKGSLLQQRKIEHALQSIQSSSPSYPIMASLDLSRSYLAQLDKSDIEEIIKQSNDLKQHLTQRGFLVIEPPIGYEADHLKITIQAKREYSGYEMQAAFENHGLYPELADSLNVLFVLPLGVSHETMRWKAAIDKAAAELNSREYRQKRNKYAPFPEVSSLFCSYDDMWSKETRKLELKQAEGRIAAEMVIPYPPGIPLMAKGERITKEMIDSFYKLQQNSARFQGSAGSEIGVFTEEGEQQ</sequence>
<dbReference type="Pfam" id="PF01276">
    <property type="entry name" value="OKR_DC_1"/>
    <property type="match status" value="1"/>
</dbReference>
<comment type="similarity">
    <text evidence="2">Belongs to the Orn/Lys/Arg decarboxylase class-I family.</text>
</comment>
<dbReference type="InterPro" id="IPR015421">
    <property type="entry name" value="PyrdxlP-dep_Trfase_major"/>
</dbReference>
<dbReference type="InterPro" id="IPR052357">
    <property type="entry name" value="Orn_Lys_Arg_decarboxylase-I"/>
</dbReference>
<dbReference type="PANTHER" id="PTHR43277:SF3">
    <property type="entry name" value="DECARBOXYLASE, PUTATIVE-RELATED"/>
    <property type="match status" value="1"/>
</dbReference>
<dbReference type="RefSeq" id="WP_379746820.1">
    <property type="nucleotide sequence ID" value="NZ_JBHTCP010000007.1"/>
</dbReference>
<organism evidence="8 9">
    <name type="scientific">Fictibacillus iocasae</name>
    <dbReference type="NCBI Taxonomy" id="2715437"/>
    <lineage>
        <taxon>Bacteria</taxon>
        <taxon>Bacillati</taxon>
        <taxon>Bacillota</taxon>
        <taxon>Bacilli</taxon>
        <taxon>Bacillales</taxon>
        <taxon>Fictibacillaceae</taxon>
        <taxon>Fictibacillus</taxon>
    </lineage>
</organism>
<comment type="caution">
    <text evidence="8">The sequence shown here is derived from an EMBL/GenBank/DDBJ whole genome shotgun (WGS) entry which is preliminary data.</text>
</comment>
<name>A0ABW2NRZ5_9BACL</name>
<dbReference type="PANTHER" id="PTHR43277">
    <property type="entry name" value="ARGININE DECARBOXYLASE"/>
    <property type="match status" value="1"/>
</dbReference>
<accession>A0ABW2NRZ5</accession>
<dbReference type="SUPFAM" id="SSF53383">
    <property type="entry name" value="PLP-dependent transferases"/>
    <property type="match status" value="1"/>
</dbReference>
<keyword evidence="4" id="KW-0663">Pyridoxal phosphate</keyword>
<dbReference type="Pfam" id="PF03711">
    <property type="entry name" value="OKR_DC_1_C"/>
    <property type="match status" value="1"/>
</dbReference>
<dbReference type="Gene3D" id="3.40.640.10">
    <property type="entry name" value="Type I PLP-dependent aspartate aminotransferase-like (Major domain)"/>
    <property type="match status" value="1"/>
</dbReference>
<comment type="cofactor">
    <cofactor evidence="1">
        <name>pyridoxal 5'-phosphate</name>
        <dbReference type="ChEBI" id="CHEBI:597326"/>
    </cofactor>
</comment>
<evidence type="ECO:0000256" key="5">
    <source>
        <dbReference type="ARBA" id="ARBA00023239"/>
    </source>
</evidence>
<evidence type="ECO:0000313" key="9">
    <source>
        <dbReference type="Proteomes" id="UP001596549"/>
    </source>
</evidence>
<gene>
    <name evidence="8" type="ORF">ACFQPF_04045</name>
</gene>
<feature type="domain" description="Orn/Lys/Arg decarboxylase C-terminal" evidence="7">
    <location>
        <begin position="398"/>
        <end position="462"/>
    </location>
</feature>
<dbReference type="SUPFAM" id="SSF55904">
    <property type="entry name" value="Ornithine decarboxylase C-terminal domain"/>
    <property type="match status" value="1"/>
</dbReference>
<dbReference type="InterPro" id="IPR008286">
    <property type="entry name" value="Prn/Lys/Arg_de-COase_C"/>
</dbReference>
<keyword evidence="5" id="KW-0456">Lyase</keyword>
<evidence type="ECO:0000259" key="7">
    <source>
        <dbReference type="Pfam" id="PF03711"/>
    </source>
</evidence>
<protein>
    <submittedName>
        <fullName evidence="8">Aminotransferase class I/II-fold pyridoxal phosphate-dependent enzyme</fullName>
    </submittedName>
</protein>
<dbReference type="GO" id="GO:0008483">
    <property type="term" value="F:transaminase activity"/>
    <property type="evidence" value="ECO:0007669"/>
    <property type="project" value="UniProtKB-KW"/>
</dbReference>
<evidence type="ECO:0000259" key="6">
    <source>
        <dbReference type="Pfam" id="PF01276"/>
    </source>
</evidence>
<keyword evidence="8" id="KW-0032">Aminotransferase</keyword>
<dbReference type="Gene3D" id="3.90.100.10">
    <property type="entry name" value="Orn/Lys/Arg decarboxylase, C-terminal domain"/>
    <property type="match status" value="1"/>
</dbReference>
<dbReference type="InterPro" id="IPR036633">
    <property type="entry name" value="Prn/Lys/Arg_de-COase_C_sf"/>
</dbReference>